<dbReference type="InterPro" id="IPR007809">
    <property type="entry name" value="FlgN-like"/>
</dbReference>
<protein>
    <submittedName>
        <fullName evidence="4">Flagellar biogenesis chaperone FlgN</fullName>
    </submittedName>
</protein>
<dbReference type="Gene3D" id="1.20.58.300">
    <property type="entry name" value="FlgN-like"/>
    <property type="match status" value="1"/>
</dbReference>
<evidence type="ECO:0000256" key="3">
    <source>
        <dbReference type="ARBA" id="ARBA00022795"/>
    </source>
</evidence>
<reference evidence="4 5" key="2">
    <citation type="journal article" date="2010" name="BMC Genomics">
        <title>The genome of Geobacter bemidjiensis, exemplar for the subsurface clade of Geobacter species that predominate in Fe(III)-reducing subsurface environments.</title>
        <authorList>
            <person name="Aklujkar M."/>
            <person name="Young N.D."/>
            <person name="Holmes D."/>
            <person name="Chavan M."/>
            <person name="Risso C."/>
            <person name="Kiss H.E."/>
            <person name="Han C.S."/>
            <person name="Land M.L."/>
            <person name="Lovley D.R."/>
        </authorList>
    </citation>
    <scope>NUCLEOTIDE SEQUENCE [LARGE SCALE GENOMIC DNA]</scope>
    <source>
        <strain evidence="5">ATCC BAA-1014 / DSM 16622 / JCM 12645 / Bem</strain>
    </source>
</reference>
<dbReference type="STRING" id="404380.Gbem_3756"/>
<dbReference type="RefSeq" id="WP_012532184.1">
    <property type="nucleotide sequence ID" value="NC_011146.1"/>
</dbReference>
<name>B5EDX0_CITBB</name>
<keyword evidence="5" id="KW-1185">Reference proteome</keyword>
<evidence type="ECO:0000313" key="5">
    <source>
        <dbReference type="Proteomes" id="UP000008825"/>
    </source>
</evidence>
<dbReference type="HOGENOM" id="CLU_136712_0_0_7"/>
<sequence length="165" mass="18023">MEPRIAELIAALCDKGVLMDQLQGLLREEQECMISLDMARMEENQQDIAAGMQRMARLSTRCQEMIATIGTELGIPGNKTLTPIIEKLAEPEKLALKDAQQSIVSNAQAFNGALALHQRLIEDSLNLVGRSVNFFNRLFNPGNTYGMAGALVNGRGSSGFVSKEI</sequence>
<gene>
    <name evidence="4" type="primary">flgN</name>
    <name evidence="4" type="ordered locus">Gbem_3756</name>
</gene>
<evidence type="ECO:0000256" key="1">
    <source>
        <dbReference type="ARBA" id="ARBA00002397"/>
    </source>
</evidence>
<dbReference type="SUPFAM" id="SSF140566">
    <property type="entry name" value="FlgN-like"/>
    <property type="match status" value="1"/>
</dbReference>
<dbReference type="GO" id="GO:0044780">
    <property type="term" value="P:bacterial-type flagellum assembly"/>
    <property type="evidence" value="ECO:0007669"/>
    <property type="project" value="InterPro"/>
</dbReference>
<reference evidence="4 5" key="1">
    <citation type="submission" date="2008-07" db="EMBL/GenBank/DDBJ databases">
        <title>Complete sequence of Geobacter bemidjiensis BEM.</title>
        <authorList>
            <consortium name="US DOE Joint Genome Institute"/>
            <person name="Lucas S."/>
            <person name="Copeland A."/>
            <person name="Lapidus A."/>
            <person name="Glavina del Rio T."/>
            <person name="Dalin E."/>
            <person name="Tice H."/>
            <person name="Bruce D."/>
            <person name="Goodwin L."/>
            <person name="Pitluck S."/>
            <person name="Kiss H."/>
            <person name="Brettin T."/>
            <person name="Detter J.C."/>
            <person name="Han C."/>
            <person name="Kuske C.R."/>
            <person name="Schmutz J."/>
            <person name="Larimer F."/>
            <person name="Land M."/>
            <person name="Hauser L."/>
            <person name="Kyrpides N."/>
            <person name="Lykidis A."/>
            <person name="Lovley D."/>
            <person name="Richardson P."/>
        </authorList>
    </citation>
    <scope>NUCLEOTIDE SEQUENCE [LARGE SCALE GENOMIC DNA]</scope>
    <source>
        <strain evidence="5">ATCC BAA-1014 / DSM 16622 / JCM 12645 / Bem</strain>
    </source>
</reference>
<comment type="function">
    <text evidence="1">Required for the efficient initiation of filament assembly.</text>
</comment>
<keyword evidence="4" id="KW-0969">Cilium</keyword>
<organism evidence="4 5">
    <name type="scientific">Citrifermentans bemidjiense (strain ATCC BAA-1014 / DSM 16622 / JCM 12645 / Bem)</name>
    <name type="common">Geobacter bemidjiensis</name>
    <dbReference type="NCBI Taxonomy" id="404380"/>
    <lineage>
        <taxon>Bacteria</taxon>
        <taxon>Pseudomonadati</taxon>
        <taxon>Thermodesulfobacteriota</taxon>
        <taxon>Desulfuromonadia</taxon>
        <taxon>Geobacterales</taxon>
        <taxon>Geobacteraceae</taxon>
        <taxon>Citrifermentans</taxon>
    </lineage>
</organism>
<proteinExistence type="inferred from homology"/>
<keyword evidence="4" id="KW-0966">Cell projection</keyword>
<keyword evidence="4" id="KW-0282">Flagellum</keyword>
<dbReference type="Proteomes" id="UP000008825">
    <property type="component" value="Chromosome"/>
</dbReference>
<comment type="similarity">
    <text evidence="2">Belongs to the FlgN family.</text>
</comment>
<dbReference type="Pfam" id="PF05130">
    <property type="entry name" value="FlgN"/>
    <property type="match status" value="1"/>
</dbReference>
<dbReference type="EMBL" id="CP001124">
    <property type="protein sequence ID" value="ACH40748.1"/>
    <property type="molecule type" value="Genomic_DNA"/>
</dbReference>
<evidence type="ECO:0000313" key="4">
    <source>
        <dbReference type="EMBL" id="ACH40748.1"/>
    </source>
</evidence>
<dbReference type="KEGG" id="gbm:Gbem_3756"/>
<keyword evidence="3" id="KW-1005">Bacterial flagellum biogenesis</keyword>
<dbReference type="AlphaFoldDB" id="B5EDX0"/>
<dbReference type="InterPro" id="IPR036679">
    <property type="entry name" value="FlgN-like_sf"/>
</dbReference>
<accession>B5EDX0</accession>
<evidence type="ECO:0000256" key="2">
    <source>
        <dbReference type="ARBA" id="ARBA00007703"/>
    </source>
</evidence>
<dbReference type="OrthoDB" id="5396530at2"/>